<dbReference type="Proteomes" id="UP000019763">
    <property type="component" value="Unassembled WGS sequence"/>
</dbReference>
<evidence type="ECO:0000256" key="1">
    <source>
        <dbReference type="SAM" id="Phobius"/>
    </source>
</evidence>
<keyword evidence="3" id="KW-1185">Reference proteome</keyword>
<keyword evidence="1 2" id="KW-0812">Transmembrane</keyword>
<feature type="transmembrane region" description="Helical" evidence="1">
    <location>
        <begin position="123"/>
        <end position="142"/>
    </location>
</feature>
<feature type="transmembrane region" description="Helical" evidence="1">
    <location>
        <begin position="99"/>
        <end position="117"/>
    </location>
</feature>
<organism evidence="2 3">
    <name type="scientific">Gregarina niphandrodes</name>
    <name type="common">Septate eugregarine</name>
    <dbReference type="NCBI Taxonomy" id="110365"/>
    <lineage>
        <taxon>Eukaryota</taxon>
        <taxon>Sar</taxon>
        <taxon>Alveolata</taxon>
        <taxon>Apicomplexa</taxon>
        <taxon>Conoidasida</taxon>
        <taxon>Gregarinasina</taxon>
        <taxon>Eugregarinorida</taxon>
        <taxon>Gregarinidae</taxon>
        <taxon>Gregarina</taxon>
    </lineage>
</organism>
<evidence type="ECO:0000313" key="3">
    <source>
        <dbReference type="Proteomes" id="UP000019763"/>
    </source>
</evidence>
<proteinExistence type="predicted"/>
<dbReference type="OMA" id="NNIYWRY"/>
<reference evidence="2" key="1">
    <citation type="submission" date="2013-12" db="EMBL/GenBank/DDBJ databases">
        <authorList>
            <person name="Omoto C.K."/>
            <person name="Sibley D."/>
            <person name="Venepally P."/>
            <person name="Hadjithomas M."/>
            <person name="Karamycheva S."/>
            <person name="Brunk B."/>
            <person name="Roos D."/>
            <person name="Caler E."/>
            <person name="Lorenzi H."/>
        </authorList>
    </citation>
    <scope>NUCLEOTIDE SEQUENCE</scope>
</reference>
<dbReference type="EMBL" id="AFNH02000991">
    <property type="protein sequence ID" value="EZG46747.1"/>
    <property type="molecule type" value="Genomic_DNA"/>
</dbReference>
<feature type="transmembrane region" description="Helical" evidence="1">
    <location>
        <begin position="12"/>
        <end position="33"/>
    </location>
</feature>
<protein>
    <submittedName>
        <fullName evidence="2">Transmembrane protein</fullName>
    </submittedName>
</protein>
<evidence type="ECO:0000313" key="2">
    <source>
        <dbReference type="EMBL" id="EZG46747.1"/>
    </source>
</evidence>
<dbReference type="RefSeq" id="XP_011132256.1">
    <property type="nucleotide sequence ID" value="XM_011133954.1"/>
</dbReference>
<gene>
    <name evidence="2" type="ORF">GNI_133150</name>
</gene>
<dbReference type="AlphaFoldDB" id="A0A023B1T5"/>
<dbReference type="OrthoDB" id="354226at2759"/>
<keyword evidence="1" id="KW-1133">Transmembrane helix</keyword>
<comment type="caution">
    <text evidence="2">The sequence shown here is derived from an EMBL/GenBank/DDBJ whole genome shotgun (WGS) entry which is preliminary data.</text>
</comment>
<dbReference type="VEuPathDB" id="CryptoDB:GNI_133150"/>
<keyword evidence="1" id="KW-0472">Membrane</keyword>
<accession>A0A023B1T5</accession>
<dbReference type="GeneID" id="22914678"/>
<name>A0A023B1T5_GRENI</name>
<sequence>MVSWTPGKAEVAVGKFMHLFASLLTLVVGLVHLSKRKPRIHWPDSGFITDNNIYWRYQMFSFAPSVFIDNWTAVVLGGWGIMSHLQVSGRFLGAPAKSFITASIFLIFMGLFGTLAYAGGLGIIFSIFTFLAAVIALVLAFTNNQSASLEIH</sequence>